<evidence type="ECO:0000313" key="2">
    <source>
        <dbReference type="EnsemblPlants" id="TraesCS7A02G055300.1"/>
    </source>
</evidence>
<dbReference type="PANTHER" id="PTHR34190">
    <property type="entry name" value="EXPRESSED PROTEIN"/>
    <property type="match status" value="1"/>
</dbReference>
<evidence type="ECO:0000256" key="1">
    <source>
        <dbReference type="SAM" id="MobiDB-lite"/>
    </source>
</evidence>
<dbReference type="Gramene" id="TraesLDM7A03G03822540.1">
    <property type="protein sequence ID" value="TraesLDM7A03G03822540.1"/>
    <property type="gene ID" value="TraesLDM7A03G03822540"/>
</dbReference>
<dbReference type="GeneID" id="123154195"/>
<name>A0A3B6RBM3_WHEAT</name>
<accession>A0A3B6RBM3</accession>
<dbReference type="Gramene" id="TraesLAC7A03G03768470.1">
    <property type="protein sequence ID" value="TraesLAC7A03G03768470.1"/>
    <property type="gene ID" value="TraesLAC7A03G03768470"/>
</dbReference>
<dbReference type="Gramene" id="TraesROB_scaffold_022250_01G000100.1">
    <property type="protein sequence ID" value="TraesROB_scaffold_022250_01G000100.1"/>
    <property type="gene ID" value="TraesROB_scaffold_022250_01G000100"/>
</dbReference>
<feature type="region of interest" description="Disordered" evidence="1">
    <location>
        <begin position="39"/>
        <end position="76"/>
    </location>
</feature>
<dbReference type="Gramene" id="TraesCS7A03G0124800.1">
    <property type="protein sequence ID" value="TraesCS7A03G0124800.1.CDS"/>
    <property type="gene ID" value="TraesCS7A03G0124800"/>
</dbReference>
<organism evidence="2">
    <name type="scientific">Triticum aestivum</name>
    <name type="common">Wheat</name>
    <dbReference type="NCBI Taxonomy" id="4565"/>
    <lineage>
        <taxon>Eukaryota</taxon>
        <taxon>Viridiplantae</taxon>
        <taxon>Streptophyta</taxon>
        <taxon>Embryophyta</taxon>
        <taxon>Tracheophyta</taxon>
        <taxon>Spermatophyta</taxon>
        <taxon>Magnoliopsida</taxon>
        <taxon>Liliopsida</taxon>
        <taxon>Poales</taxon>
        <taxon>Poaceae</taxon>
        <taxon>BOP clade</taxon>
        <taxon>Pooideae</taxon>
        <taxon>Triticodae</taxon>
        <taxon>Triticeae</taxon>
        <taxon>Triticinae</taxon>
        <taxon>Triticum</taxon>
    </lineage>
</organism>
<dbReference type="Gramene" id="TraesSYM7A03G03765660.1">
    <property type="protein sequence ID" value="TraesSYM7A03G03765660.1"/>
    <property type="gene ID" value="TraesSYM7A03G03765660"/>
</dbReference>
<dbReference type="Gramene" id="TraesJAG7A03G03799960.1">
    <property type="protein sequence ID" value="TraesJAG7A03G03799960.1"/>
    <property type="gene ID" value="TraesJAG7A03G03799960"/>
</dbReference>
<reference evidence="2" key="2">
    <citation type="submission" date="2018-10" db="UniProtKB">
        <authorList>
            <consortium name="EnsemblPlants"/>
        </authorList>
    </citation>
    <scope>IDENTIFICATION</scope>
</reference>
<protein>
    <submittedName>
        <fullName evidence="2">Uncharacterized protein</fullName>
    </submittedName>
</protein>
<dbReference type="Gramene" id="TraesRN7A0100102100.1">
    <property type="protein sequence ID" value="TraesRN7A0100102100.1"/>
    <property type="gene ID" value="TraesRN7A0100102100"/>
</dbReference>
<dbReference type="EnsemblPlants" id="TraesCS7A02G055300.1">
    <property type="protein sequence ID" value="TraesCS7A02G055300.1"/>
    <property type="gene ID" value="TraesCS7A02G055300"/>
</dbReference>
<dbReference type="OrthoDB" id="1225832at2759"/>
<dbReference type="RefSeq" id="XP_044428910.1">
    <property type="nucleotide sequence ID" value="XM_044572975.1"/>
</dbReference>
<reference evidence="2" key="1">
    <citation type="submission" date="2018-08" db="EMBL/GenBank/DDBJ databases">
        <authorList>
            <person name="Rossello M."/>
        </authorList>
    </citation>
    <scope>NUCLEOTIDE SEQUENCE [LARGE SCALE GENOMIC DNA]</scope>
    <source>
        <strain evidence="2">cv. Chinese Spring</strain>
    </source>
</reference>
<dbReference type="AlphaFoldDB" id="A0A3B6RBM3"/>
<dbReference type="Gramene" id="TraesMAC7A03G03817430.1">
    <property type="protein sequence ID" value="TraesMAC7A03G03817430.1"/>
    <property type="gene ID" value="TraesMAC7A03G03817430"/>
</dbReference>
<dbReference type="Proteomes" id="UP000019116">
    <property type="component" value="Chromosome 7A"/>
</dbReference>
<feature type="region of interest" description="Disordered" evidence="1">
    <location>
        <begin position="197"/>
        <end position="219"/>
    </location>
</feature>
<proteinExistence type="predicted"/>
<dbReference type="SMR" id="A0A3B6RBM3"/>
<evidence type="ECO:0000313" key="3">
    <source>
        <dbReference type="Proteomes" id="UP000019116"/>
    </source>
</evidence>
<feature type="compositionally biased region" description="Basic and acidic residues" evidence="1">
    <location>
        <begin position="197"/>
        <end position="206"/>
    </location>
</feature>
<keyword evidence="3" id="KW-1185">Reference proteome</keyword>
<dbReference type="Gramene" id="TraesSTA7A03G03811140.1">
    <property type="protein sequence ID" value="TraesSTA7A03G03811140.1"/>
    <property type="gene ID" value="TraesSTA7A03G03811140"/>
</dbReference>
<dbReference type="Gramene" id="TraesCLE_scaffold_019521_01G000200.1">
    <property type="protein sequence ID" value="TraesCLE_scaffold_019521_01G000200.1"/>
    <property type="gene ID" value="TraesCLE_scaffold_019521_01G000200"/>
</dbReference>
<dbReference type="PANTHER" id="PTHR34190:SF9">
    <property type="entry name" value="BZIP DOMAIN-CONTAINING PROTEIN"/>
    <property type="match status" value="1"/>
</dbReference>
<sequence length="219" mass="23690">MAAEVLVGSERRVLISALPAPPPPDSLLGRLDQIDLRLRQLEEERRPSTVAEGDGARPAPRHQHSKSMPSALQPQADARDVRGTLMDRLNLLESRIRQLSCELDLDGSESGKAAASSLPMPMPMPMPRPAEDCAWSEPPLPDPAMRARAAAAAGGGAGASWSAAQILQRGARQLNRNKTSHPAKVKKLKEAKCACEEEKRKAERASRPSAGRRWFTVGC</sequence>
<dbReference type="Gramene" id="TraesCS7A02G055300.1">
    <property type="protein sequence ID" value="TraesCS7A02G055300.1"/>
    <property type="gene ID" value="TraesCS7A02G055300"/>
</dbReference>
<dbReference type="Gramene" id="TraesCAD_scaffold_052351_01G000100.1">
    <property type="protein sequence ID" value="TraesCAD_scaffold_052351_01G000100.1"/>
    <property type="gene ID" value="TraesCAD_scaffold_052351_01G000100"/>
</dbReference>
<dbReference type="Gramene" id="TraesNOR7A03G03858530.1">
    <property type="protein sequence ID" value="TraesNOR7A03G03858530.1"/>
    <property type="gene ID" value="TraesNOR7A03G03858530"/>
</dbReference>
<gene>
    <name evidence="2" type="primary">LOC123154195</name>
</gene>
<dbReference type="Gramene" id="TraesPARA_EIv1.0_2238330.1">
    <property type="protein sequence ID" value="TraesPARA_EIv1.0_2238330.1.CDS"/>
    <property type="gene ID" value="TraesPARA_EIv1.0_2238330"/>
</dbReference>
<dbReference type="Gramene" id="TraesJUL7A03G03852140.1">
    <property type="protein sequence ID" value="TraesJUL7A03G03852140.1"/>
    <property type="gene ID" value="TraesJUL7A03G03852140"/>
</dbReference>
<dbReference type="Gramene" id="TraesWEE_scaffold_008944_01G000600.1">
    <property type="protein sequence ID" value="TraesWEE_scaffold_008944_01G000600.1"/>
    <property type="gene ID" value="TraesWEE_scaffold_008944_01G000600"/>
</dbReference>